<accession>A0A3E4F3W5</accession>
<evidence type="ECO:0000313" key="26">
    <source>
        <dbReference type="Proteomes" id="UP000283652"/>
    </source>
</evidence>
<name>A0A3E4F3W5_9FIRM</name>
<evidence type="ECO:0000313" key="31">
    <source>
        <dbReference type="Proteomes" id="UP000285642"/>
    </source>
</evidence>
<dbReference type="EMBL" id="QRQQ01000002">
    <property type="protein sequence ID" value="RHN18321.1"/>
    <property type="molecule type" value="Genomic_DNA"/>
</dbReference>
<dbReference type="Proteomes" id="UP000283325">
    <property type="component" value="Unassembled WGS sequence"/>
</dbReference>
<dbReference type="EMBL" id="QSEW01000020">
    <property type="protein sequence ID" value="RGZ97823.1"/>
    <property type="molecule type" value="Genomic_DNA"/>
</dbReference>
<evidence type="ECO:0000313" key="17">
    <source>
        <dbReference type="EMBL" id="RHL88679.1"/>
    </source>
</evidence>
<dbReference type="EMBL" id="QRHN01000015">
    <property type="protein sequence ID" value="RHF77537.1"/>
    <property type="molecule type" value="Genomic_DNA"/>
</dbReference>
<evidence type="ECO:0000313" key="23">
    <source>
        <dbReference type="Proteomes" id="UP000261324"/>
    </source>
</evidence>
<dbReference type="Proteomes" id="UP000285666">
    <property type="component" value="Unassembled WGS sequence"/>
</dbReference>
<dbReference type="EMBL" id="QRPD01000004">
    <property type="protein sequence ID" value="RHL88679.1"/>
    <property type="molecule type" value="Genomic_DNA"/>
</dbReference>
<dbReference type="Proteomes" id="UP000284962">
    <property type="component" value="Unassembled WGS sequence"/>
</dbReference>
<evidence type="ECO:0000313" key="13">
    <source>
        <dbReference type="EMBL" id="RHB39126.1"/>
    </source>
</evidence>
<dbReference type="EMBL" id="QSVB01000008">
    <property type="protein sequence ID" value="RGN91008.1"/>
    <property type="molecule type" value="Genomic_DNA"/>
</dbReference>
<evidence type="ECO:0000313" key="10">
    <source>
        <dbReference type="EMBL" id="RGW54635.1"/>
    </source>
</evidence>
<evidence type="ECO:0000313" key="4">
    <source>
        <dbReference type="EMBL" id="RGI83595.1"/>
    </source>
</evidence>
<dbReference type="Proteomes" id="UP000261324">
    <property type="component" value="Unassembled WGS sequence"/>
</dbReference>
<evidence type="ECO:0000313" key="29">
    <source>
        <dbReference type="Proteomes" id="UP000284883"/>
    </source>
</evidence>
<dbReference type="SUPFAM" id="SSF50104">
    <property type="entry name" value="Translation proteins SH3-like domain"/>
    <property type="match status" value="1"/>
</dbReference>
<reference evidence="3 34" key="2">
    <citation type="submission" date="2020-04" db="EMBL/GenBank/DDBJ databases">
        <authorList>
            <person name="Hitch T.C.A."/>
            <person name="Wylensek D."/>
            <person name="Clavel T."/>
        </authorList>
    </citation>
    <scope>NUCLEOTIDE SEQUENCE [LARGE SCALE GENOMIC DNA]</scope>
    <source>
        <strain evidence="3 34">BSM-383-APC-5F</strain>
    </source>
</reference>
<gene>
    <name evidence="16" type="ORF">DW054_08990</name>
    <name evidence="15" type="ORF">DW658_11115</name>
    <name evidence="14" type="ORF">DW860_04170</name>
    <name evidence="13" type="ORF">DW885_09965</name>
    <name evidence="12" type="ORF">DW924_02490</name>
    <name evidence="11" type="ORF">DW957_13605</name>
    <name evidence="10" type="ORF">DWV67_04390</name>
    <name evidence="9" type="ORF">DWY33_09895</name>
    <name evidence="18" type="ORF">DWZ24_03660</name>
    <name evidence="17" type="ORF">DWZ98_06545</name>
    <name evidence="8" type="ORF">DXB12_02370</name>
    <name evidence="7" type="ORF">DXB36_08770</name>
    <name evidence="6" type="ORF">DXC93_09550</name>
    <name evidence="5" type="ORF">DXD10_12285</name>
    <name evidence="4" type="ORF">DXD84_10410</name>
    <name evidence="3" type="ORF">HF855_03520</name>
</gene>
<evidence type="ECO:0000313" key="32">
    <source>
        <dbReference type="Proteomes" id="UP000285652"/>
    </source>
</evidence>
<dbReference type="InterPro" id="IPR041985">
    <property type="entry name" value="Ribosomal_eL14_KOW"/>
</dbReference>
<dbReference type="EMBL" id="QSVQ01000002">
    <property type="protein sequence ID" value="RGO53974.1"/>
    <property type="molecule type" value="Genomic_DNA"/>
</dbReference>
<evidence type="ECO:0000313" key="22">
    <source>
        <dbReference type="Proteomes" id="UP000261208"/>
    </source>
</evidence>
<dbReference type="Gene3D" id="2.30.30.30">
    <property type="match status" value="1"/>
</dbReference>
<dbReference type="Proteomes" id="UP000283652">
    <property type="component" value="Unassembled WGS sequence"/>
</dbReference>
<evidence type="ECO:0000313" key="20">
    <source>
        <dbReference type="Proteomes" id="UP000260841"/>
    </source>
</evidence>
<dbReference type="EMBL" id="QSFS01000002">
    <property type="protein sequence ID" value="RHA72197.1"/>
    <property type="molecule type" value="Genomic_DNA"/>
</dbReference>
<evidence type="ECO:0000313" key="6">
    <source>
        <dbReference type="EMBL" id="RGK82732.1"/>
    </source>
</evidence>
<dbReference type="InterPro" id="IPR014722">
    <property type="entry name" value="Rib_uL2_dom2"/>
</dbReference>
<keyword evidence="21" id="KW-1185">Reference proteome</keyword>
<dbReference type="EMBL" id="QSOI01000012">
    <property type="protein sequence ID" value="RGI83595.1"/>
    <property type="molecule type" value="Genomic_DNA"/>
</dbReference>
<dbReference type="Proteomes" id="UP000284742">
    <property type="component" value="Unassembled WGS sequence"/>
</dbReference>
<dbReference type="InterPro" id="IPR008991">
    <property type="entry name" value="Translation_prot_SH3-like_sf"/>
</dbReference>
<protein>
    <submittedName>
        <fullName evidence="4">RNA-binding protein</fullName>
    </submittedName>
</protein>
<evidence type="ECO:0000313" key="3">
    <source>
        <dbReference type="EMBL" id="NME56520.1"/>
    </source>
</evidence>
<evidence type="ECO:0000313" key="27">
    <source>
        <dbReference type="Proteomes" id="UP000284152"/>
    </source>
</evidence>
<evidence type="ECO:0000313" key="28">
    <source>
        <dbReference type="Proteomes" id="UP000284742"/>
    </source>
</evidence>
<dbReference type="GO" id="GO:0005840">
    <property type="term" value="C:ribosome"/>
    <property type="evidence" value="ECO:0007669"/>
    <property type="project" value="UniProtKB-KW"/>
</dbReference>
<sequence>MEQFETGMMARSKSGHDAGKVYVITKVEEAYVYLVDGKVRTLDKPKKKKKKHVQLIKESFDIQGATDVDIKRWIKIWNKEDNQN</sequence>
<dbReference type="GO" id="GO:1990904">
    <property type="term" value="C:ribonucleoprotein complex"/>
    <property type="evidence" value="ECO:0007669"/>
    <property type="project" value="UniProtKB-KW"/>
</dbReference>
<evidence type="ECO:0000313" key="7">
    <source>
        <dbReference type="EMBL" id="RGN91008.1"/>
    </source>
</evidence>
<dbReference type="AlphaFoldDB" id="A0A3E4F3W5"/>
<proteinExistence type="predicted"/>
<dbReference type="EMBL" id="JABAFX010000005">
    <property type="protein sequence ID" value="NME56520.1"/>
    <property type="molecule type" value="Genomic_DNA"/>
</dbReference>
<reference evidence="19 20" key="1">
    <citation type="submission" date="2018-08" db="EMBL/GenBank/DDBJ databases">
        <title>A genome reference for cultivated species of the human gut microbiota.</title>
        <authorList>
            <person name="Zou Y."/>
            <person name="Xue W."/>
            <person name="Luo G."/>
        </authorList>
    </citation>
    <scope>NUCLEOTIDE SEQUENCE [LARGE SCALE GENOMIC DNA]</scope>
    <source>
        <strain evidence="10 24">AF12-11</strain>
        <strain evidence="9 26">AF25-11</strain>
        <strain evidence="18 32">AF31-13BH</strain>
        <strain evidence="17 25">AF36-1BH</strain>
        <strain evidence="16 27">AF42-21</strain>
        <strain evidence="15 33">AM23-7AC</strain>
        <strain evidence="14 28">AM37-5</strain>
        <strain evidence="13 29">AM40-15AC</strain>
        <strain evidence="12 31">AM42-8</strain>
        <strain evidence="11 30">AM46-16</strain>
        <strain evidence="8 21">OM02-12</strain>
        <strain evidence="7 20">OM03-2</strain>
        <strain evidence="6 23">TF09-3</strain>
        <strain evidence="5 22">TF11-11</strain>
        <strain evidence="4 19">TM09-19AC</strain>
    </source>
</reference>
<dbReference type="EMBL" id="QSAJ01000007">
    <property type="protein sequence ID" value="RGW54635.1"/>
    <property type="molecule type" value="Genomic_DNA"/>
</dbReference>
<evidence type="ECO:0000313" key="12">
    <source>
        <dbReference type="EMBL" id="RHA72197.1"/>
    </source>
</evidence>
<comment type="caution">
    <text evidence="4">The sequence shown here is derived from an EMBL/GenBank/DDBJ whole genome shotgun (WGS) entry which is preliminary data.</text>
</comment>
<dbReference type="EMBL" id="QRUK01000017">
    <property type="protein sequence ID" value="RGR58423.1"/>
    <property type="molecule type" value="Genomic_DNA"/>
</dbReference>
<dbReference type="EMBL" id="QSQQ01000017">
    <property type="protein sequence ID" value="RGK46108.1"/>
    <property type="molecule type" value="Genomic_DNA"/>
</dbReference>
<evidence type="ECO:0000256" key="1">
    <source>
        <dbReference type="ARBA" id="ARBA00022980"/>
    </source>
</evidence>
<dbReference type="EMBL" id="QSRA01000011">
    <property type="protein sequence ID" value="RGK82732.1"/>
    <property type="molecule type" value="Genomic_DNA"/>
</dbReference>
<evidence type="ECO:0000313" key="21">
    <source>
        <dbReference type="Proteomes" id="UP000261055"/>
    </source>
</evidence>
<evidence type="ECO:0000313" key="30">
    <source>
        <dbReference type="Proteomes" id="UP000284962"/>
    </source>
</evidence>
<dbReference type="Proteomes" id="UP000285642">
    <property type="component" value="Unassembled WGS sequence"/>
</dbReference>
<dbReference type="Proteomes" id="UP000284152">
    <property type="component" value="Unassembled WGS sequence"/>
</dbReference>
<dbReference type="EMBL" id="QSHK01000002">
    <property type="protein sequence ID" value="RHC09537.1"/>
    <property type="molecule type" value="Genomic_DNA"/>
</dbReference>
<dbReference type="Proteomes" id="UP000284883">
    <property type="component" value="Unassembled WGS sequence"/>
</dbReference>
<dbReference type="Proteomes" id="UP000580130">
    <property type="component" value="Unassembled WGS sequence"/>
</dbReference>
<evidence type="ECO:0000313" key="16">
    <source>
        <dbReference type="EMBL" id="RHK63104.1"/>
    </source>
</evidence>
<evidence type="ECO:0000313" key="18">
    <source>
        <dbReference type="EMBL" id="RHN18321.1"/>
    </source>
</evidence>
<dbReference type="Proteomes" id="UP000285652">
    <property type="component" value="Unassembled WGS sequence"/>
</dbReference>
<evidence type="ECO:0000313" key="5">
    <source>
        <dbReference type="EMBL" id="RGK46108.1"/>
    </source>
</evidence>
<dbReference type="RefSeq" id="WP_117495402.1">
    <property type="nucleotide sequence ID" value="NZ_AP031430.1"/>
</dbReference>
<evidence type="ECO:0000313" key="25">
    <source>
        <dbReference type="Proteomes" id="UP000283325"/>
    </source>
</evidence>
<evidence type="ECO:0000256" key="2">
    <source>
        <dbReference type="ARBA" id="ARBA00023274"/>
    </source>
</evidence>
<evidence type="ECO:0000313" key="34">
    <source>
        <dbReference type="Proteomes" id="UP000580130"/>
    </source>
</evidence>
<evidence type="ECO:0000313" key="24">
    <source>
        <dbReference type="Proteomes" id="UP000266376"/>
    </source>
</evidence>
<evidence type="ECO:0000313" key="9">
    <source>
        <dbReference type="EMBL" id="RGR58423.1"/>
    </source>
</evidence>
<dbReference type="EMBL" id="QSGQ01000006">
    <property type="protein sequence ID" value="RHB39126.1"/>
    <property type="molecule type" value="Genomic_DNA"/>
</dbReference>
<dbReference type="CDD" id="cd06088">
    <property type="entry name" value="KOW_RPL14"/>
    <property type="match status" value="1"/>
</dbReference>
<dbReference type="Proteomes" id="UP000260841">
    <property type="component" value="Unassembled WGS sequence"/>
</dbReference>
<evidence type="ECO:0000313" key="8">
    <source>
        <dbReference type="EMBL" id="RGO53974.1"/>
    </source>
</evidence>
<evidence type="ECO:0000313" key="11">
    <source>
        <dbReference type="EMBL" id="RGZ97823.1"/>
    </source>
</evidence>
<keyword evidence="1" id="KW-0689">Ribosomal protein</keyword>
<evidence type="ECO:0000313" key="33">
    <source>
        <dbReference type="Proteomes" id="UP000285666"/>
    </source>
</evidence>
<evidence type="ECO:0000313" key="14">
    <source>
        <dbReference type="EMBL" id="RHC09537.1"/>
    </source>
</evidence>
<keyword evidence="2" id="KW-0687">Ribonucleoprotein</keyword>
<evidence type="ECO:0000313" key="19">
    <source>
        <dbReference type="Proteomes" id="UP000260664"/>
    </source>
</evidence>
<dbReference type="Proteomes" id="UP000261208">
    <property type="component" value="Unassembled WGS sequence"/>
</dbReference>
<dbReference type="Proteomes" id="UP000261055">
    <property type="component" value="Unassembled WGS sequence"/>
</dbReference>
<dbReference type="Proteomes" id="UP000266376">
    <property type="component" value="Unassembled WGS sequence"/>
</dbReference>
<dbReference type="EMBL" id="QRNS01000012">
    <property type="protein sequence ID" value="RHK63104.1"/>
    <property type="molecule type" value="Genomic_DNA"/>
</dbReference>
<dbReference type="Proteomes" id="UP000260664">
    <property type="component" value="Unassembled WGS sequence"/>
</dbReference>
<evidence type="ECO:0000313" key="15">
    <source>
        <dbReference type="EMBL" id="RHF77537.1"/>
    </source>
</evidence>
<organism evidence="4 19">
    <name type="scientific">Dorea formicigenerans</name>
    <dbReference type="NCBI Taxonomy" id="39486"/>
    <lineage>
        <taxon>Bacteria</taxon>
        <taxon>Bacillati</taxon>
        <taxon>Bacillota</taxon>
        <taxon>Clostridia</taxon>
        <taxon>Lachnospirales</taxon>
        <taxon>Lachnospiraceae</taxon>
        <taxon>Dorea</taxon>
    </lineage>
</organism>